<proteinExistence type="predicted"/>
<keyword evidence="3" id="KW-1185">Reference proteome</keyword>
<dbReference type="EMBL" id="JACBYR010000003">
    <property type="protein sequence ID" value="NYE85959.1"/>
    <property type="molecule type" value="Genomic_DNA"/>
</dbReference>
<feature type="transmembrane region" description="Helical" evidence="1">
    <location>
        <begin position="92"/>
        <end position="111"/>
    </location>
</feature>
<gene>
    <name evidence="2" type="ORF">FHW18_005278</name>
</gene>
<evidence type="ECO:0000313" key="3">
    <source>
        <dbReference type="Proteomes" id="UP000542125"/>
    </source>
</evidence>
<evidence type="ECO:0000256" key="1">
    <source>
        <dbReference type="SAM" id="Phobius"/>
    </source>
</evidence>
<dbReference type="Proteomes" id="UP000542125">
    <property type="component" value="Unassembled WGS sequence"/>
</dbReference>
<dbReference type="RefSeq" id="WP_179590529.1">
    <property type="nucleotide sequence ID" value="NZ_JACBYR010000003.1"/>
</dbReference>
<organism evidence="2 3">
    <name type="scientific">Pigmentiphaga litoralis</name>
    <dbReference type="NCBI Taxonomy" id="516702"/>
    <lineage>
        <taxon>Bacteria</taxon>
        <taxon>Pseudomonadati</taxon>
        <taxon>Pseudomonadota</taxon>
        <taxon>Betaproteobacteria</taxon>
        <taxon>Burkholderiales</taxon>
        <taxon>Alcaligenaceae</taxon>
        <taxon>Pigmentiphaga</taxon>
    </lineage>
</organism>
<accession>A0A7Y9IZM0</accession>
<keyword evidence="1" id="KW-1133">Transmembrane helix</keyword>
<keyword evidence="1" id="KW-0472">Membrane</keyword>
<name>A0A7Y9IZM0_9BURK</name>
<reference evidence="2 3" key="1">
    <citation type="submission" date="2020-07" db="EMBL/GenBank/DDBJ databases">
        <title>Genomic Encyclopedia of Type Strains, Phase IV (KMG-V): Genome sequencing to study the core and pangenomes of soil and plant-associated prokaryotes.</title>
        <authorList>
            <person name="Whitman W."/>
        </authorList>
    </citation>
    <scope>NUCLEOTIDE SEQUENCE [LARGE SCALE GENOMIC DNA]</scope>
    <source>
        <strain evidence="2 3">SAS40</strain>
    </source>
</reference>
<comment type="caution">
    <text evidence="2">The sequence shown here is derived from an EMBL/GenBank/DDBJ whole genome shotgun (WGS) entry which is preliminary data.</text>
</comment>
<sequence length="112" mass="12319">MALPVGEILSLANVLVDVSGRLMKSYKNRKRIAAPDPNADPKDQVHSLVEQLHQLEAVQEKQAELILQLTEQMQSVTQALAVQDQRTRRANWALAAALIALGVSVVVGWVTR</sequence>
<dbReference type="AlphaFoldDB" id="A0A7Y9IZM0"/>
<evidence type="ECO:0000313" key="2">
    <source>
        <dbReference type="EMBL" id="NYE85959.1"/>
    </source>
</evidence>
<protein>
    <submittedName>
        <fullName evidence="2">Transcription initiation factor TFIIIB Brf1 subunit/transcription initiation factor TFIIB</fullName>
    </submittedName>
</protein>
<keyword evidence="1" id="KW-0812">Transmembrane</keyword>